<dbReference type="Proteomes" id="UP000289169">
    <property type="component" value="Segment"/>
</dbReference>
<accession>A0A410T519</accession>
<dbReference type="EMBL" id="MK240351">
    <property type="protein sequence ID" value="QAU03867.1"/>
    <property type="molecule type" value="Genomic_DNA"/>
</dbReference>
<name>A0A410T519_9CAUD</name>
<dbReference type="Pfam" id="PF12322">
    <property type="entry name" value="T4_baseplate"/>
    <property type="match status" value="1"/>
</dbReference>
<proteinExistence type="predicted"/>
<organism evidence="1 2">
    <name type="scientific">Acinetobacter phage Henu6</name>
    <dbReference type="NCBI Taxonomy" id="2500136"/>
    <lineage>
        <taxon>Viruses</taxon>
        <taxon>Duplodnaviria</taxon>
        <taxon>Heunggongvirae</taxon>
        <taxon>Uroviricota</taxon>
        <taxon>Caudoviricetes</taxon>
        <taxon>Pantevenvirales</taxon>
        <taxon>Straboviridae</taxon>
        <taxon>Twarogvirinae</taxon>
        <taxon>Zedzedvirus</taxon>
        <taxon>Zedzedvirus zz1</taxon>
    </lineage>
</organism>
<reference evidence="1 2" key="1">
    <citation type="submission" date="2018-11" db="EMBL/GenBank/DDBJ databases">
        <authorList>
            <person name="Teng T."/>
        </authorList>
    </citation>
    <scope>NUCLEOTIDE SEQUENCE [LARGE SCALE GENOMIC DNA]</scope>
</reference>
<dbReference type="InterPro" id="IPR024364">
    <property type="entry name" value="Baseplate_phage_T4-like"/>
</dbReference>
<evidence type="ECO:0000313" key="1">
    <source>
        <dbReference type="EMBL" id="QAU03867.1"/>
    </source>
</evidence>
<gene>
    <name evidence="1" type="ORF">Henu6_gp13</name>
</gene>
<sequence>MFEKKLLINLDTESVNAKTYTLREHTALNLAKLNADSELLKKAYSDILMNNTSYTHNEKHQAELILIMLIAASEHEDIVQQDYTCECGHTQSVKLNVSHTYIDYNDVSIEELYPIDKFKLKLRWPKLWADDNITKMIVECIEAIYIGTERINIEDLNDTELNDLYELLTEDHLQKIKNILLTPKPVLPVPIKCKSCGKSHVHIIKGFKSFMEIL</sequence>
<protein>
    <submittedName>
        <fullName evidence="1">Baseplate hub subunit</fullName>
    </submittedName>
</protein>
<evidence type="ECO:0000313" key="2">
    <source>
        <dbReference type="Proteomes" id="UP000289169"/>
    </source>
</evidence>